<reference evidence="8" key="1">
    <citation type="submission" date="2022-10" db="EMBL/GenBank/DDBJ databases">
        <title>Completed Genome Sequence of two octocoral isolated bacterium, Endozoicomonas euniceicola EF212T and Endozoicomonas gorgoniicola PS125T.</title>
        <authorList>
            <person name="Chiou Y.-J."/>
            <person name="Chen Y.-H."/>
        </authorList>
    </citation>
    <scope>NUCLEOTIDE SEQUENCE</scope>
    <source>
        <strain evidence="8">EF212</strain>
    </source>
</reference>
<keyword evidence="2" id="KW-1188">Viral release from host cell</keyword>
<evidence type="ECO:0000256" key="2">
    <source>
        <dbReference type="ARBA" id="ARBA00022612"/>
    </source>
</evidence>
<dbReference type="Pfam" id="PF04586">
    <property type="entry name" value="Peptidase_S78"/>
    <property type="match status" value="1"/>
</dbReference>
<gene>
    <name evidence="8" type="ORF">NX720_15310</name>
</gene>
<keyword evidence="4" id="KW-0378">Hydrolase</keyword>
<keyword evidence="3" id="KW-0645">Protease</keyword>
<evidence type="ECO:0000259" key="7">
    <source>
        <dbReference type="Pfam" id="PF05065"/>
    </source>
</evidence>
<feature type="compositionally biased region" description="Polar residues" evidence="5">
    <location>
        <begin position="190"/>
        <end position="208"/>
    </location>
</feature>
<dbReference type="EMBL" id="CP103300">
    <property type="protein sequence ID" value="UYM14265.1"/>
    <property type="molecule type" value="Genomic_DNA"/>
</dbReference>
<feature type="domain" description="Prohead serine protease" evidence="6">
    <location>
        <begin position="71"/>
        <end position="167"/>
    </location>
</feature>
<name>A0ABY6GNM6_9GAMM</name>
<keyword evidence="9" id="KW-1185">Reference proteome</keyword>
<evidence type="ECO:0000256" key="5">
    <source>
        <dbReference type="SAM" id="MobiDB-lite"/>
    </source>
</evidence>
<feature type="region of interest" description="Disordered" evidence="5">
    <location>
        <begin position="166"/>
        <end position="243"/>
    </location>
</feature>
<dbReference type="InterPro" id="IPR054612">
    <property type="entry name" value="Phage_capsid-like_C"/>
</dbReference>
<evidence type="ECO:0000259" key="6">
    <source>
        <dbReference type="Pfam" id="PF04586"/>
    </source>
</evidence>
<feature type="domain" description="Phage capsid-like C-terminal" evidence="7">
    <location>
        <begin position="375"/>
        <end position="638"/>
    </location>
</feature>
<proteinExistence type="predicted"/>
<dbReference type="Gene3D" id="3.30.2400.10">
    <property type="entry name" value="Major capsid protein gp5"/>
    <property type="match status" value="1"/>
</dbReference>
<accession>A0ABY6GNM6</accession>
<evidence type="ECO:0000256" key="4">
    <source>
        <dbReference type="ARBA" id="ARBA00022801"/>
    </source>
</evidence>
<organism evidence="8 9">
    <name type="scientific">Endozoicomonas euniceicola</name>
    <dbReference type="NCBI Taxonomy" id="1234143"/>
    <lineage>
        <taxon>Bacteria</taxon>
        <taxon>Pseudomonadati</taxon>
        <taxon>Pseudomonadota</taxon>
        <taxon>Gammaproteobacteria</taxon>
        <taxon>Oceanospirillales</taxon>
        <taxon>Endozoicomonadaceae</taxon>
        <taxon>Endozoicomonas</taxon>
    </lineage>
</organism>
<feature type="compositionally biased region" description="Basic and acidic residues" evidence="5">
    <location>
        <begin position="232"/>
        <end position="243"/>
    </location>
</feature>
<dbReference type="Pfam" id="PF05065">
    <property type="entry name" value="Phage_capsid"/>
    <property type="match status" value="1"/>
</dbReference>
<dbReference type="SUPFAM" id="SSF56563">
    <property type="entry name" value="Major capsid protein gp5"/>
    <property type="match status" value="1"/>
</dbReference>
<evidence type="ECO:0000313" key="9">
    <source>
        <dbReference type="Proteomes" id="UP001163255"/>
    </source>
</evidence>
<sequence>MPAASQQTIQQLIKTLNDSKPRRTFEVRSIDEEKRTVELAFSSEEPYRRWFGNEVLGHDTDEIRLDRLQDGAPLLFNHHFDKHIGTIESVTVSNDKVGRVLVRFGNSELANEKWRDVVDDILKKSSVGYLVHAMRLVEERDDGVDEYRVTDWEPYEVSLVTVPADNSVGVGRSMDDNSRSEITPEETDEQNGNTASHGETEPEPNNQSRDIEMPDPVKPEQTPPADDQVNARQERQAGTDAERKRVKTIMDMVTAYGHEQLGMKHIADGKSPEDFQKALLEEMNKRGQAPVKNPPSSGEDAELGMNDKEVRQYSFMKAIRALANPQDIRVQKDAAFEIECSHAAAEKSGKSAQGIIVPQDVLSRAISPGGTGAEVIATDLLSESFIDVLLNRSVVLGLCTQLSGLVGNVDIPRMASGATGYWVDDDEDVTASQQEFDKISLSPKTVGALVEITRRQLVQSSLDMEGLVRRDIARQLALTIDLAALYGTGGNNQPTGVANTSGINSVTFAKANQPTFTELVQMESEISADNADVNSMKYLLDAKLRGHCKTTEKFSGSNGQTIWETGNTINGYSTEVTNQMKAGEVIFGNWADLICGMWGGLDLTVDPFTHSAKGRVRVVAFEDVDFAMRHVESFCRGKVA</sequence>
<evidence type="ECO:0000256" key="3">
    <source>
        <dbReference type="ARBA" id="ARBA00022670"/>
    </source>
</evidence>
<comment type="subcellular location">
    <subcellularLocation>
        <location evidence="1">Virion</location>
    </subcellularLocation>
</comment>
<evidence type="ECO:0000313" key="8">
    <source>
        <dbReference type="EMBL" id="UYM14265.1"/>
    </source>
</evidence>
<evidence type="ECO:0000256" key="1">
    <source>
        <dbReference type="ARBA" id="ARBA00004328"/>
    </source>
</evidence>
<dbReference type="Proteomes" id="UP001163255">
    <property type="component" value="Chromosome"/>
</dbReference>
<feature type="compositionally biased region" description="Basic and acidic residues" evidence="5">
    <location>
        <begin position="209"/>
        <end position="218"/>
    </location>
</feature>
<dbReference type="InterPro" id="IPR024455">
    <property type="entry name" value="Phage_capsid"/>
</dbReference>
<dbReference type="InterPro" id="IPR054613">
    <property type="entry name" value="Peptidase_S78_dom"/>
</dbReference>
<dbReference type="RefSeq" id="WP_262595668.1">
    <property type="nucleotide sequence ID" value="NZ_CP103300.1"/>
</dbReference>
<dbReference type="NCBIfam" id="TIGR01554">
    <property type="entry name" value="major_cap_HK97"/>
    <property type="match status" value="1"/>
</dbReference>
<protein>
    <submittedName>
        <fullName evidence="8">Phage major capsid protein</fullName>
    </submittedName>
</protein>